<organism evidence="6 7">
    <name type="scientific">Romboutsia lituseburensis DSM 797</name>
    <dbReference type="NCBI Taxonomy" id="1121325"/>
    <lineage>
        <taxon>Bacteria</taxon>
        <taxon>Bacillati</taxon>
        <taxon>Bacillota</taxon>
        <taxon>Clostridia</taxon>
        <taxon>Peptostreptococcales</taxon>
        <taxon>Peptostreptococcaceae</taxon>
        <taxon>Romboutsia</taxon>
    </lineage>
</organism>
<feature type="transmembrane region" description="Helical" evidence="5">
    <location>
        <begin position="79"/>
        <end position="99"/>
    </location>
</feature>
<reference evidence="6 7" key="1">
    <citation type="submission" date="2016-10" db="EMBL/GenBank/DDBJ databases">
        <authorList>
            <person name="de Groot N.N."/>
        </authorList>
    </citation>
    <scope>NUCLEOTIDE SEQUENCE [LARGE SCALE GENOMIC DNA]</scope>
    <source>
        <strain evidence="6 7">DSM 797</strain>
    </source>
</reference>
<protein>
    <submittedName>
        <fullName evidence="6">Protein-S-isoprenylcysteine O-methyltransferase Ste14</fullName>
    </submittedName>
</protein>
<evidence type="ECO:0000256" key="5">
    <source>
        <dbReference type="SAM" id="Phobius"/>
    </source>
</evidence>
<evidence type="ECO:0000256" key="1">
    <source>
        <dbReference type="ARBA" id="ARBA00004141"/>
    </source>
</evidence>
<feature type="transmembrane region" description="Helical" evidence="5">
    <location>
        <begin position="105"/>
        <end position="127"/>
    </location>
</feature>
<dbReference type="InterPro" id="IPR007269">
    <property type="entry name" value="ICMT_MeTrfase"/>
</dbReference>
<evidence type="ECO:0000313" key="7">
    <source>
        <dbReference type="Proteomes" id="UP000199068"/>
    </source>
</evidence>
<keyword evidence="6" id="KW-0489">Methyltransferase</keyword>
<dbReference type="Pfam" id="PF04140">
    <property type="entry name" value="ICMT"/>
    <property type="match status" value="1"/>
</dbReference>
<gene>
    <name evidence="6" type="ORF">SAMN04515677_11172</name>
</gene>
<name>A0A1G9T2M8_9FIRM</name>
<dbReference type="RefSeq" id="WP_092727478.1">
    <property type="nucleotide sequence ID" value="NZ_FNGW01000011.1"/>
</dbReference>
<feature type="transmembrane region" description="Helical" evidence="5">
    <location>
        <begin position="39"/>
        <end position="58"/>
    </location>
</feature>
<dbReference type="Gene3D" id="1.20.120.1630">
    <property type="match status" value="1"/>
</dbReference>
<proteinExistence type="predicted"/>
<feature type="transmembrane region" description="Helical" evidence="5">
    <location>
        <begin position="12"/>
        <end position="33"/>
    </location>
</feature>
<sequence>MKANSVSKKSLFTVPIILTVIMWVILFLPAWTMKFWQAWILWSGFSIITFSITAYFINRNPEFLARRTKGKEKNIKKKSPLFLKLYYIGFILPGIDFRFNWSNEPLWLVILSNIIVFASYIFIFYVFKQNSYASTTIQVEEDQNVISSGLYSIIRHPMYLGMILMSLFIPLALGSYYSLIPMLLIIPITVMRVKSEEEILLRELKGYRAYCSKTKYRVIPFIW</sequence>
<keyword evidence="4 5" id="KW-0472">Membrane</keyword>
<comment type="subcellular location">
    <subcellularLocation>
        <location evidence="1">Membrane</location>
        <topology evidence="1">Multi-pass membrane protein</topology>
    </subcellularLocation>
</comment>
<dbReference type="Proteomes" id="UP000199068">
    <property type="component" value="Unassembled WGS sequence"/>
</dbReference>
<dbReference type="PANTHER" id="PTHR43847:SF1">
    <property type="entry name" value="BLL3993 PROTEIN"/>
    <property type="match status" value="1"/>
</dbReference>
<dbReference type="GO" id="GO:0016020">
    <property type="term" value="C:membrane"/>
    <property type="evidence" value="ECO:0007669"/>
    <property type="project" value="UniProtKB-SubCell"/>
</dbReference>
<dbReference type="GO" id="GO:0032259">
    <property type="term" value="P:methylation"/>
    <property type="evidence" value="ECO:0007669"/>
    <property type="project" value="UniProtKB-KW"/>
</dbReference>
<dbReference type="InterPro" id="IPR052527">
    <property type="entry name" value="Metal_cation-efflux_comp"/>
</dbReference>
<evidence type="ECO:0000256" key="2">
    <source>
        <dbReference type="ARBA" id="ARBA00022692"/>
    </source>
</evidence>
<dbReference type="STRING" id="1121325.SAMN04515677_11172"/>
<accession>A0A1G9T2M8</accession>
<evidence type="ECO:0000313" key="6">
    <source>
        <dbReference type="EMBL" id="SDM41931.1"/>
    </source>
</evidence>
<dbReference type="PANTHER" id="PTHR43847">
    <property type="entry name" value="BLL3993 PROTEIN"/>
    <property type="match status" value="1"/>
</dbReference>
<evidence type="ECO:0000256" key="3">
    <source>
        <dbReference type="ARBA" id="ARBA00022989"/>
    </source>
</evidence>
<keyword evidence="2 5" id="KW-0812">Transmembrane</keyword>
<dbReference type="GO" id="GO:0004671">
    <property type="term" value="F:protein C-terminal S-isoprenylcysteine carboxyl O-methyltransferase activity"/>
    <property type="evidence" value="ECO:0007669"/>
    <property type="project" value="InterPro"/>
</dbReference>
<evidence type="ECO:0000256" key="4">
    <source>
        <dbReference type="ARBA" id="ARBA00023136"/>
    </source>
</evidence>
<dbReference type="EMBL" id="FNGW01000011">
    <property type="protein sequence ID" value="SDM41931.1"/>
    <property type="molecule type" value="Genomic_DNA"/>
</dbReference>
<keyword evidence="6" id="KW-0808">Transferase</keyword>
<keyword evidence="3 5" id="KW-1133">Transmembrane helix</keyword>
<dbReference type="AlphaFoldDB" id="A0A1G9T2M8"/>
<keyword evidence="7" id="KW-1185">Reference proteome</keyword>